<organism evidence="1 2">
    <name type="scientific">Eucalyptus globulus</name>
    <name type="common">Tasmanian blue gum</name>
    <dbReference type="NCBI Taxonomy" id="34317"/>
    <lineage>
        <taxon>Eukaryota</taxon>
        <taxon>Viridiplantae</taxon>
        <taxon>Streptophyta</taxon>
        <taxon>Embryophyta</taxon>
        <taxon>Tracheophyta</taxon>
        <taxon>Spermatophyta</taxon>
        <taxon>Magnoliopsida</taxon>
        <taxon>eudicotyledons</taxon>
        <taxon>Gunneridae</taxon>
        <taxon>Pentapetalae</taxon>
        <taxon>rosids</taxon>
        <taxon>malvids</taxon>
        <taxon>Myrtales</taxon>
        <taxon>Myrtaceae</taxon>
        <taxon>Myrtoideae</taxon>
        <taxon>Eucalypteae</taxon>
        <taxon>Eucalyptus</taxon>
    </lineage>
</organism>
<keyword evidence="2" id="KW-1185">Reference proteome</keyword>
<evidence type="ECO:0000313" key="1">
    <source>
        <dbReference type="EMBL" id="KAL3744277.1"/>
    </source>
</evidence>
<sequence>MATIAAELMLHGAFHGCLSIHDVEIERRLYHRNFHSTTCSLHNDISLPRKELPANCCLSTTAAKFSSQSCICSGPVSSKDST</sequence>
<name>A0ABD3L360_EUCGL</name>
<accession>A0ABD3L360</accession>
<comment type="caution">
    <text evidence="1">The sequence shown here is derived from an EMBL/GenBank/DDBJ whole genome shotgun (WGS) entry which is preliminary data.</text>
</comment>
<dbReference type="AlphaFoldDB" id="A0ABD3L360"/>
<dbReference type="Proteomes" id="UP001634007">
    <property type="component" value="Unassembled WGS sequence"/>
</dbReference>
<evidence type="ECO:0000313" key="2">
    <source>
        <dbReference type="Proteomes" id="UP001634007"/>
    </source>
</evidence>
<dbReference type="PANTHER" id="PTHR35121:SF4">
    <property type="entry name" value="SWIM-TYPE DOMAIN-CONTAINING PROTEIN"/>
    <property type="match status" value="1"/>
</dbReference>
<proteinExistence type="predicted"/>
<reference evidence="1 2" key="1">
    <citation type="submission" date="2024-11" db="EMBL/GenBank/DDBJ databases">
        <title>Chromosome-level genome assembly of Eucalyptus globulus Labill. provides insights into its genome evolution.</title>
        <authorList>
            <person name="Li X."/>
        </authorList>
    </citation>
    <scope>NUCLEOTIDE SEQUENCE [LARGE SCALE GENOMIC DNA]</scope>
    <source>
        <strain evidence="1">CL2024</strain>
        <tissue evidence="1">Fresh tender leaves</tissue>
    </source>
</reference>
<dbReference type="PANTHER" id="PTHR35121">
    <property type="entry name" value="HOMEODOMAIN PROTEIN 8, PUTATIVE-RELATED"/>
    <property type="match status" value="1"/>
</dbReference>
<dbReference type="EMBL" id="JBJKBG010000003">
    <property type="protein sequence ID" value="KAL3744277.1"/>
    <property type="molecule type" value="Genomic_DNA"/>
</dbReference>
<gene>
    <name evidence="1" type="ORF">ACJRO7_013522</name>
</gene>
<protein>
    <submittedName>
        <fullName evidence="1">Uncharacterized protein</fullName>
    </submittedName>
</protein>